<evidence type="ECO:0000256" key="5">
    <source>
        <dbReference type="ARBA" id="ARBA00038306"/>
    </source>
</evidence>
<dbReference type="InterPro" id="IPR011250">
    <property type="entry name" value="OMP/PagP_B-barrel"/>
</dbReference>
<dbReference type="Proteomes" id="UP000641137">
    <property type="component" value="Unassembled WGS sequence"/>
</dbReference>
<sequence length="211" mass="22626">MRIFIISAATAFLSTSAVAADPIYDIAPRFGEPVAFTWTGGYLGIQGGGGFASADYGIPDYWGNPIFTDSYNGGYLGAFAGWNFALGQRLIVGIEGDLSYNMNETSYFGLVEAGTNWTYGVRGRVGRLYDRALVFASAGWVGTKAYIDTPLGGLEERFSGWSVGAGTDYALTDTIFARAEYRYNDFGSENIGGVDVDLSQHKIGIGLGVKF</sequence>
<dbReference type="InterPro" id="IPR051692">
    <property type="entry name" value="OMP-like"/>
</dbReference>
<evidence type="ECO:0000256" key="3">
    <source>
        <dbReference type="ARBA" id="ARBA00023136"/>
    </source>
</evidence>
<feature type="chain" id="PRO_5035297228" evidence="6">
    <location>
        <begin position="20"/>
        <end position="211"/>
    </location>
</feature>
<dbReference type="Gene3D" id="2.40.160.20">
    <property type="match status" value="1"/>
</dbReference>
<gene>
    <name evidence="8" type="primary">omp</name>
    <name evidence="8" type="ORF">GCM10010136_26700</name>
</gene>
<dbReference type="SUPFAM" id="SSF56925">
    <property type="entry name" value="OMPA-like"/>
    <property type="match status" value="1"/>
</dbReference>
<feature type="signal peptide" evidence="6">
    <location>
        <begin position="1"/>
        <end position="19"/>
    </location>
</feature>
<evidence type="ECO:0000259" key="7">
    <source>
        <dbReference type="Pfam" id="PF13505"/>
    </source>
</evidence>
<keyword evidence="4" id="KW-0998">Cell outer membrane</keyword>
<dbReference type="PANTHER" id="PTHR34001:SF3">
    <property type="entry name" value="BLL7405 PROTEIN"/>
    <property type="match status" value="1"/>
</dbReference>
<evidence type="ECO:0000256" key="6">
    <source>
        <dbReference type="SAM" id="SignalP"/>
    </source>
</evidence>
<dbReference type="PANTHER" id="PTHR34001">
    <property type="entry name" value="BLL7405 PROTEIN"/>
    <property type="match status" value="1"/>
</dbReference>
<dbReference type="AlphaFoldDB" id="A0A8J3GJ68"/>
<name>A0A8J3GJ68_9HYPH</name>
<reference evidence="8" key="1">
    <citation type="journal article" date="2014" name="Int. J. Syst. Evol. Microbiol.">
        <title>Complete genome sequence of Corynebacterium casei LMG S-19264T (=DSM 44701T), isolated from a smear-ripened cheese.</title>
        <authorList>
            <consortium name="US DOE Joint Genome Institute (JGI-PGF)"/>
            <person name="Walter F."/>
            <person name="Albersmeier A."/>
            <person name="Kalinowski J."/>
            <person name="Ruckert C."/>
        </authorList>
    </citation>
    <scope>NUCLEOTIDE SEQUENCE</scope>
    <source>
        <strain evidence="8">KCTC 42097</strain>
    </source>
</reference>
<evidence type="ECO:0000313" key="9">
    <source>
        <dbReference type="Proteomes" id="UP000641137"/>
    </source>
</evidence>
<dbReference type="RefSeq" id="WP_189491053.1">
    <property type="nucleotide sequence ID" value="NZ_BMZO01000009.1"/>
</dbReference>
<dbReference type="GO" id="GO:0009279">
    <property type="term" value="C:cell outer membrane"/>
    <property type="evidence" value="ECO:0007669"/>
    <property type="project" value="UniProtKB-SubCell"/>
</dbReference>
<evidence type="ECO:0000313" key="8">
    <source>
        <dbReference type="EMBL" id="GHC76211.1"/>
    </source>
</evidence>
<dbReference type="Pfam" id="PF13505">
    <property type="entry name" value="OMP_b-brl"/>
    <property type="match status" value="1"/>
</dbReference>
<dbReference type="EMBL" id="BMZO01000009">
    <property type="protein sequence ID" value="GHC76211.1"/>
    <property type="molecule type" value="Genomic_DNA"/>
</dbReference>
<feature type="domain" description="Outer membrane protein beta-barrel" evidence="7">
    <location>
        <begin position="8"/>
        <end position="211"/>
    </location>
</feature>
<keyword evidence="3" id="KW-0472">Membrane</keyword>
<evidence type="ECO:0000256" key="2">
    <source>
        <dbReference type="ARBA" id="ARBA00022729"/>
    </source>
</evidence>
<comment type="caution">
    <text evidence="8">The sequence shown here is derived from an EMBL/GenBank/DDBJ whole genome shotgun (WGS) entry which is preliminary data.</text>
</comment>
<dbReference type="InterPro" id="IPR027385">
    <property type="entry name" value="Beta-barrel_OMP"/>
</dbReference>
<protein>
    <submittedName>
        <fullName evidence="8">Outer membrane protein</fullName>
    </submittedName>
</protein>
<proteinExistence type="inferred from homology"/>
<evidence type="ECO:0000256" key="4">
    <source>
        <dbReference type="ARBA" id="ARBA00023237"/>
    </source>
</evidence>
<comment type="subcellular location">
    <subcellularLocation>
        <location evidence="1">Cell outer membrane</location>
    </subcellularLocation>
</comment>
<reference evidence="8" key="2">
    <citation type="submission" date="2020-09" db="EMBL/GenBank/DDBJ databases">
        <authorList>
            <person name="Sun Q."/>
            <person name="Kim S."/>
        </authorList>
    </citation>
    <scope>NUCLEOTIDE SEQUENCE</scope>
    <source>
        <strain evidence="8">KCTC 42097</strain>
    </source>
</reference>
<accession>A0A8J3GJ68</accession>
<keyword evidence="9" id="KW-1185">Reference proteome</keyword>
<evidence type="ECO:0000256" key="1">
    <source>
        <dbReference type="ARBA" id="ARBA00004442"/>
    </source>
</evidence>
<organism evidence="8 9">
    <name type="scientific">Limoniibacter endophyticus</name>
    <dbReference type="NCBI Taxonomy" id="1565040"/>
    <lineage>
        <taxon>Bacteria</taxon>
        <taxon>Pseudomonadati</taxon>
        <taxon>Pseudomonadota</taxon>
        <taxon>Alphaproteobacteria</taxon>
        <taxon>Hyphomicrobiales</taxon>
        <taxon>Bartonellaceae</taxon>
        <taxon>Limoniibacter</taxon>
    </lineage>
</organism>
<comment type="similarity">
    <text evidence="5">Belongs to the Omp25/RopB family.</text>
</comment>
<keyword evidence="2 6" id="KW-0732">Signal</keyword>